<protein>
    <submittedName>
        <fullName evidence="2">Uncharacterized protein</fullName>
    </submittedName>
</protein>
<dbReference type="EMBL" id="ML738601">
    <property type="protein sequence ID" value="KAE8165347.1"/>
    <property type="molecule type" value="Genomic_DNA"/>
</dbReference>
<keyword evidence="1" id="KW-0472">Membrane</keyword>
<evidence type="ECO:0000313" key="2">
    <source>
        <dbReference type="EMBL" id="KAE8165347.1"/>
    </source>
</evidence>
<accession>A0A5N6V3D5</accession>
<proteinExistence type="predicted"/>
<keyword evidence="1" id="KW-1133">Transmembrane helix</keyword>
<evidence type="ECO:0000256" key="1">
    <source>
        <dbReference type="SAM" id="Phobius"/>
    </source>
</evidence>
<feature type="transmembrane region" description="Helical" evidence="1">
    <location>
        <begin position="17"/>
        <end position="38"/>
    </location>
</feature>
<evidence type="ECO:0000313" key="3">
    <source>
        <dbReference type="Proteomes" id="UP000326950"/>
    </source>
</evidence>
<dbReference type="AlphaFoldDB" id="A0A5N6V3D5"/>
<organism evidence="2 3">
    <name type="scientific">Aspergillus tamarii</name>
    <dbReference type="NCBI Taxonomy" id="41984"/>
    <lineage>
        <taxon>Eukaryota</taxon>
        <taxon>Fungi</taxon>
        <taxon>Dikarya</taxon>
        <taxon>Ascomycota</taxon>
        <taxon>Pezizomycotina</taxon>
        <taxon>Eurotiomycetes</taxon>
        <taxon>Eurotiomycetidae</taxon>
        <taxon>Eurotiales</taxon>
        <taxon>Aspergillaceae</taxon>
        <taxon>Aspergillus</taxon>
        <taxon>Aspergillus subgen. Circumdati</taxon>
    </lineage>
</organism>
<keyword evidence="3" id="KW-1185">Reference proteome</keyword>
<reference evidence="2 3" key="1">
    <citation type="submission" date="2019-04" db="EMBL/GenBank/DDBJ databases">
        <title>Friends and foes A comparative genomics study of 23 Aspergillus species from section Flavi.</title>
        <authorList>
            <consortium name="DOE Joint Genome Institute"/>
            <person name="Kjaerbolling I."/>
            <person name="Vesth T."/>
            <person name="Frisvad J.C."/>
            <person name="Nybo J.L."/>
            <person name="Theobald S."/>
            <person name="Kildgaard S."/>
            <person name="Isbrandt T."/>
            <person name="Kuo A."/>
            <person name="Sato A."/>
            <person name="Lyhne E.K."/>
            <person name="Kogle M.E."/>
            <person name="Wiebenga A."/>
            <person name="Kun R.S."/>
            <person name="Lubbers R.J."/>
            <person name="Makela M.R."/>
            <person name="Barry K."/>
            <person name="Chovatia M."/>
            <person name="Clum A."/>
            <person name="Daum C."/>
            <person name="Haridas S."/>
            <person name="He G."/>
            <person name="LaButti K."/>
            <person name="Lipzen A."/>
            <person name="Mondo S."/>
            <person name="Riley R."/>
            <person name="Salamov A."/>
            <person name="Simmons B.A."/>
            <person name="Magnuson J.K."/>
            <person name="Henrissat B."/>
            <person name="Mortensen U.H."/>
            <person name="Larsen T.O."/>
            <person name="Devries R.P."/>
            <person name="Grigoriev I.V."/>
            <person name="Machida M."/>
            <person name="Baker S.E."/>
            <person name="Andersen M.R."/>
        </authorList>
    </citation>
    <scope>NUCLEOTIDE SEQUENCE [LARGE SCALE GENOMIC DNA]</scope>
    <source>
        <strain evidence="2 3">CBS 117626</strain>
    </source>
</reference>
<keyword evidence="1" id="KW-0812">Transmembrane</keyword>
<gene>
    <name evidence="2" type="ORF">BDV40DRAFT_258655</name>
</gene>
<name>A0A5N6V3D5_ASPTM</name>
<dbReference type="Proteomes" id="UP000326950">
    <property type="component" value="Unassembled WGS sequence"/>
</dbReference>
<sequence>MEWKHEWDCTHVRKCQVVFRCGLLWTSSVLATCGLAGLTRMQRVGLNMTHHRDDLNLP</sequence>